<dbReference type="InterPro" id="IPR058840">
    <property type="entry name" value="AAA_SelU"/>
</dbReference>
<dbReference type="InterPro" id="IPR017582">
    <property type="entry name" value="SelU"/>
</dbReference>
<accession>F0YJT2</accession>
<dbReference type="OrthoDB" id="566238at2759"/>
<dbReference type="InParanoid" id="F0YJT2"/>
<keyword evidence="1" id="KW-0711">Selenium</keyword>
<dbReference type="GeneID" id="20226061"/>
<dbReference type="eggNOG" id="ENOG502S2UR">
    <property type="taxonomic scope" value="Eukaryota"/>
</dbReference>
<dbReference type="SUPFAM" id="SSF52821">
    <property type="entry name" value="Rhodanese/Cell cycle control phosphatase"/>
    <property type="match status" value="1"/>
</dbReference>
<evidence type="ECO:0000313" key="4">
    <source>
        <dbReference type="EMBL" id="EGB04635.1"/>
    </source>
</evidence>
<feature type="region of interest" description="Disordered" evidence="2">
    <location>
        <begin position="298"/>
        <end position="324"/>
    </location>
</feature>
<dbReference type="PROSITE" id="PS50206">
    <property type="entry name" value="RHODANESE_3"/>
    <property type="match status" value="1"/>
</dbReference>
<sequence>MSKLAKKGGLGALAARAAGDAAAGARVCVHCWRGGLRSGAVAWLLRRRGFDAVVLRGGHRAYRAHLRSLWDPRAPQPRLVVVGGRTGVGKTRALGALAAAGRQVLDLEALAKHRGSAFGWRAPQPTNEAYESLCGLAWRSLDTSRDVFVEDEEGHVGTALVPPPLYELMRLAPVVLKIECAYETRVANLLEDYAEDAARDPGAFDGRLRDATRKVSKRLGGDRTAEALALLDARDLAGYARLLLERYYDKLYDKHLAARARTDAAVLDVDAAHPFDARAVAAGLVAALDAHDAARGAAAPRAPPAFDDAVDDGDKGGPPWCAPS</sequence>
<proteinExistence type="predicted"/>
<feature type="domain" description="Rhodanese" evidence="3">
    <location>
        <begin position="10"/>
        <end position="71"/>
    </location>
</feature>
<dbReference type="KEGG" id="aaf:AURANDRAFT_67057"/>
<evidence type="ECO:0000313" key="5">
    <source>
        <dbReference type="Proteomes" id="UP000002729"/>
    </source>
</evidence>
<dbReference type="RefSeq" id="XP_009040741.1">
    <property type="nucleotide sequence ID" value="XM_009042493.1"/>
</dbReference>
<protein>
    <recommendedName>
        <fullName evidence="3">Rhodanese domain-containing protein</fullName>
    </recommendedName>
</protein>
<dbReference type="InterPro" id="IPR036873">
    <property type="entry name" value="Rhodanese-like_dom_sf"/>
</dbReference>
<dbReference type="Pfam" id="PF26341">
    <property type="entry name" value="AAA_SelU"/>
    <property type="match status" value="1"/>
</dbReference>
<dbReference type="AlphaFoldDB" id="F0YJT2"/>
<keyword evidence="5" id="KW-1185">Reference proteome</keyword>
<evidence type="ECO:0000256" key="1">
    <source>
        <dbReference type="ARBA" id="ARBA00023266"/>
    </source>
</evidence>
<organism evidence="5">
    <name type="scientific">Aureococcus anophagefferens</name>
    <name type="common">Harmful bloom alga</name>
    <dbReference type="NCBI Taxonomy" id="44056"/>
    <lineage>
        <taxon>Eukaryota</taxon>
        <taxon>Sar</taxon>
        <taxon>Stramenopiles</taxon>
        <taxon>Ochrophyta</taxon>
        <taxon>Pelagophyceae</taxon>
        <taxon>Pelagomonadales</taxon>
        <taxon>Pelagomonadaceae</taxon>
        <taxon>Aureococcus</taxon>
    </lineage>
</organism>
<dbReference type="InterPro" id="IPR001763">
    <property type="entry name" value="Rhodanese-like_dom"/>
</dbReference>
<dbReference type="Proteomes" id="UP000002729">
    <property type="component" value="Unassembled WGS sequence"/>
</dbReference>
<dbReference type="GO" id="GO:0002098">
    <property type="term" value="P:tRNA wobble uridine modification"/>
    <property type="evidence" value="ECO:0007669"/>
    <property type="project" value="InterPro"/>
</dbReference>
<feature type="compositionally biased region" description="Low complexity" evidence="2">
    <location>
        <begin position="298"/>
        <end position="307"/>
    </location>
</feature>
<dbReference type="OMA" id="GPHVGKC"/>
<name>F0YJT2_AURAN</name>
<dbReference type="PANTHER" id="PTHR30401">
    <property type="entry name" value="TRNA 2-SELENOURIDINE SYNTHASE"/>
    <property type="match status" value="1"/>
</dbReference>
<dbReference type="GO" id="GO:0043828">
    <property type="term" value="F:tRNA 2-selenouridine synthase activity"/>
    <property type="evidence" value="ECO:0007669"/>
    <property type="project" value="InterPro"/>
</dbReference>
<evidence type="ECO:0000256" key="2">
    <source>
        <dbReference type="SAM" id="MobiDB-lite"/>
    </source>
</evidence>
<dbReference type="Gene3D" id="3.40.250.10">
    <property type="entry name" value="Rhodanese-like domain"/>
    <property type="match status" value="1"/>
</dbReference>
<dbReference type="EMBL" id="GL833149">
    <property type="protein sequence ID" value="EGB04635.1"/>
    <property type="molecule type" value="Genomic_DNA"/>
</dbReference>
<gene>
    <name evidence="4" type="ORF">AURANDRAFT_67057</name>
</gene>
<reference evidence="4 5" key="1">
    <citation type="journal article" date="2011" name="Proc. Natl. Acad. Sci. U.S.A.">
        <title>Niche of harmful alga Aureococcus anophagefferens revealed through ecogenomics.</title>
        <authorList>
            <person name="Gobler C.J."/>
            <person name="Berry D.L."/>
            <person name="Dyhrman S.T."/>
            <person name="Wilhelm S.W."/>
            <person name="Salamov A."/>
            <person name="Lobanov A.V."/>
            <person name="Zhang Y."/>
            <person name="Collier J.L."/>
            <person name="Wurch L.L."/>
            <person name="Kustka A.B."/>
            <person name="Dill B.D."/>
            <person name="Shah M."/>
            <person name="VerBerkmoes N.C."/>
            <person name="Kuo A."/>
            <person name="Terry A."/>
            <person name="Pangilinan J."/>
            <person name="Lindquist E.A."/>
            <person name="Lucas S."/>
            <person name="Paulsen I.T."/>
            <person name="Hattenrath-Lehmann T.K."/>
            <person name="Talmage S.C."/>
            <person name="Walker E.A."/>
            <person name="Koch F."/>
            <person name="Burson A.M."/>
            <person name="Marcoval M.A."/>
            <person name="Tang Y.Z."/>
            <person name="Lecleir G.R."/>
            <person name="Coyne K.J."/>
            <person name="Berg G.M."/>
            <person name="Bertrand E.M."/>
            <person name="Saito M.A."/>
            <person name="Gladyshev V.N."/>
            <person name="Grigoriev I.V."/>
        </authorList>
    </citation>
    <scope>NUCLEOTIDE SEQUENCE [LARGE SCALE GENOMIC DNA]</scope>
    <source>
        <strain evidence="5">CCMP 1984</strain>
    </source>
</reference>
<evidence type="ECO:0000259" key="3">
    <source>
        <dbReference type="PROSITE" id="PS50206"/>
    </source>
</evidence>
<dbReference type="PANTHER" id="PTHR30401:SF0">
    <property type="entry name" value="TRNA 2-SELENOURIDINE SYNTHASE"/>
    <property type="match status" value="1"/>
</dbReference>